<dbReference type="InterPro" id="IPR029044">
    <property type="entry name" value="Nucleotide-diphossugar_trans"/>
</dbReference>
<keyword evidence="1" id="KW-1133">Transmembrane helix</keyword>
<sequence length="322" mass="36567">MFFSIIIPVYNRPNEIKELLESLQKQSFRDFEVIIVEDGSLLTCGDIVQQYGQYMKVQYYFIENRGQGLARNYGMERANGDYFVLFDSDCIIPPQYLEVLKKAITNRNLDAHGGPDAADKNFSIFQKAINYSMTSFLTTGGIRGKMKDPSKYQARGYNMGLSKKAFGATKGFIDPNRAEDIELSIRLKKMGFRLELVEEAYVYHKRRNTWGSFLAQSFSFGQNRVHVSNFHPEAIKLVHLMPSVFLVGWILTLLFFLMGKSLFTWGASLYVIWILLVFLDAYIKEKSFAVGALAVFTSFGQLSAYGLGLITAFLPKKVLGKA</sequence>
<dbReference type="PANTHER" id="PTHR22916">
    <property type="entry name" value="GLYCOSYLTRANSFERASE"/>
    <property type="match status" value="1"/>
</dbReference>
<feature type="transmembrane region" description="Helical" evidence="1">
    <location>
        <begin position="237"/>
        <end position="257"/>
    </location>
</feature>
<keyword evidence="4" id="KW-1185">Reference proteome</keyword>
<protein>
    <submittedName>
        <fullName evidence="3">Glycosyltransferase</fullName>
        <ecNumber evidence="3">2.4.-.-</ecNumber>
    </submittedName>
</protein>
<accession>A0ABV6FYP3</accession>
<keyword evidence="3" id="KW-0808">Transferase</keyword>
<keyword evidence="3" id="KW-0328">Glycosyltransferase</keyword>
<evidence type="ECO:0000313" key="3">
    <source>
        <dbReference type="EMBL" id="MFC0264871.1"/>
    </source>
</evidence>
<organism evidence="3 4">
    <name type="scientific">Fontibacter flavus</name>
    <dbReference type="NCBI Taxonomy" id="654838"/>
    <lineage>
        <taxon>Bacteria</taxon>
        <taxon>Pseudomonadati</taxon>
        <taxon>Bacteroidota</taxon>
        <taxon>Cytophagia</taxon>
        <taxon>Cytophagales</taxon>
        <taxon>Cyclobacteriaceae</taxon>
        <taxon>Fontibacter</taxon>
    </lineage>
</organism>
<comment type="caution">
    <text evidence="3">The sequence shown here is derived from an EMBL/GenBank/DDBJ whole genome shotgun (WGS) entry which is preliminary data.</text>
</comment>
<dbReference type="Pfam" id="PF00535">
    <property type="entry name" value="Glycos_transf_2"/>
    <property type="match status" value="1"/>
</dbReference>
<dbReference type="RefSeq" id="WP_382389469.1">
    <property type="nucleotide sequence ID" value="NZ_JBHLWI010000090.1"/>
</dbReference>
<dbReference type="GO" id="GO:0016757">
    <property type="term" value="F:glycosyltransferase activity"/>
    <property type="evidence" value="ECO:0007669"/>
    <property type="project" value="UniProtKB-KW"/>
</dbReference>
<dbReference type="InterPro" id="IPR001173">
    <property type="entry name" value="Glyco_trans_2-like"/>
</dbReference>
<dbReference type="EC" id="2.4.-.-" evidence="3"/>
<evidence type="ECO:0000313" key="4">
    <source>
        <dbReference type="Proteomes" id="UP001589797"/>
    </source>
</evidence>
<keyword evidence="1" id="KW-0472">Membrane</keyword>
<evidence type="ECO:0000256" key="1">
    <source>
        <dbReference type="SAM" id="Phobius"/>
    </source>
</evidence>
<dbReference type="PANTHER" id="PTHR22916:SF64">
    <property type="entry name" value="TRANSFERASE, PUTATIVE-RELATED"/>
    <property type="match status" value="1"/>
</dbReference>
<keyword evidence="1" id="KW-0812">Transmembrane</keyword>
<name>A0ABV6FYP3_9BACT</name>
<feature type="transmembrane region" description="Helical" evidence="1">
    <location>
        <begin position="262"/>
        <end position="283"/>
    </location>
</feature>
<proteinExistence type="predicted"/>
<feature type="transmembrane region" description="Helical" evidence="1">
    <location>
        <begin position="289"/>
        <end position="314"/>
    </location>
</feature>
<gene>
    <name evidence="3" type="ORF">ACFFIP_19435</name>
</gene>
<dbReference type="SUPFAM" id="SSF53448">
    <property type="entry name" value="Nucleotide-diphospho-sugar transferases"/>
    <property type="match status" value="1"/>
</dbReference>
<dbReference type="Gene3D" id="3.90.550.10">
    <property type="entry name" value="Spore Coat Polysaccharide Biosynthesis Protein SpsA, Chain A"/>
    <property type="match status" value="1"/>
</dbReference>
<dbReference type="EMBL" id="JBHLWI010000090">
    <property type="protein sequence ID" value="MFC0264871.1"/>
    <property type="molecule type" value="Genomic_DNA"/>
</dbReference>
<reference evidence="3 4" key="1">
    <citation type="submission" date="2024-09" db="EMBL/GenBank/DDBJ databases">
        <authorList>
            <person name="Sun Q."/>
            <person name="Mori K."/>
        </authorList>
    </citation>
    <scope>NUCLEOTIDE SEQUENCE [LARGE SCALE GENOMIC DNA]</scope>
    <source>
        <strain evidence="3 4">CCM 7650</strain>
    </source>
</reference>
<feature type="domain" description="Glycosyltransferase 2-like" evidence="2">
    <location>
        <begin position="4"/>
        <end position="165"/>
    </location>
</feature>
<evidence type="ECO:0000259" key="2">
    <source>
        <dbReference type="Pfam" id="PF00535"/>
    </source>
</evidence>
<dbReference type="Proteomes" id="UP001589797">
    <property type="component" value="Unassembled WGS sequence"/>
</dbReference>